<evidence type="ECO:0000313" key="2">
    <source>
        <dbReference type="Proteomes" id="UP001500975"/>
    </source>
</evidence>
<dbReference type="Proteomes" id="UP001500975">
    <property type="component" value="Unassembled WGS sequence"/>
</dbReference>
<organism evidence="1 2">
    <name type="scientific">Variovorax defluvii</name>
    <dbReference type="NCBI Taxonomy" id="913761"/>
    <lineage>
        <taxon>Bacteria</taxon>
        <taxon>Pseudomonadati</taxon>
        <taxon>Pseudomonadota</taxon>
        <taxon>Betaproteobacteria</taxon>
        <taxon>Burkholderiales</taxon>
        <taxon>Comamonadaceae</taxon>
        <taxon>Variovorax</taxon>
    </lineage>
</organism>
<name>A0ABP8HP05_9BURK</name>
<protein>
    <submittedName>
        <fullName evidence="1">Uncharacterized protein</fullName>
    </submittedName>
</protein>
<keyword evidence="2" id="KW-1185">Reference proteome</keyword>
<gene>
    <name evidence="1" type="ORF">GCM10023165_23450</name>
</gene>
<evidence type="ECO:0000313" key="1">
    <source>
        <dbReference type="EMBL" id="GAA4342077.1"/>
    </source>
</evidence>
<reference evidence="2" key="1">
    <citation type="journal article" date="2019" name="Int. J. Syst. Evol. Microbiol.">
        <title>The Global Catalogue of Microorganisms (GCM) 10K type strain sequencing project: providing services to taxonomists for standard genome sequencing and annotation.</title>
        <authorList>
            <consortium name="The Broad Institute Genomics Platform"/>
            <consortium name="The Broad Institute Genome Sequencing Center for Infectious Disease"/>
            <person name="Wu L."/>
            <person name="Ma J."/>
        </authorList>
    </citation>
    <scope>NUCLEOTIDE SEQUENCE [LARGE SCALE GENOMIC DNA]</scope>
    <source>
        <strain evidence="2">JCM 17804</strain>
    </source>
</reference>
<comment type="caution">
    <text evidence="1">The sequence shown here is derived from an EMBL/GenBank/DDBJ whole genome shotgun (WGS) entry which is preliminary data.</text>
</comment>
<proteinExistence type="predicted"/>
<sequence>MSPSMTQQLPHPDDLSNEELAAQAQAWRRLALRGDRGARAPAHAYETALRERVRATMAAELIANATAGPAPKRPWWRRLWPLSTEQRISS</sequence>
<dbReference type="EMBL" id="BAABGJ010000020">
    <property type="protein sequence ID" value="GAA4342077.1"/>
    <property type="molecule type" value="Genomic_DNA"/>
</dbReference>
<accession>A0ABP8HP05</accession>